<protein>
    <submittedName>
        <fullName evidence="3">Uncharacterized protein</fullName>
    </submittedName>
</protein>
<feature type="transmembrane region" description="Helical" evidence="2">
    <location>
        <begin position="113"/>
        <end position="137"/>
    </location>
</feature>
<gene>
    <name evidence="3" type="ORF">LTR24_007610</name>
</gene>
<keyword evidence="4" id="KW-1185">Reference proteome</keyword>
<evidence type="ECO:0000256" key="2">
    <source>
        <dbReference type="SAM" id="Phobius"/>
    </source>
</evidence>
<feature type="region of interest" description="Disordered" evidence="1">
    <location>
        <begin position="570"/>
        <end position="594"/>
    </location>
</feature>
<evidence type="ECO:0000256" key="1">
    <source>
        <dbReference type="SAM" id="MobiDB-lite"/>
    </source>
</evidence>
<evidence type="ECO:0000313" key="3">
    <source>
        <dbReference type="EMBL" id="KAK5084044.1"/>
    </source>
</evidence>
<dbReference type="EMBL" id="JAVRRG010000117">
    <property type="protein sequence ID" value="KAK5084044.1"/>
    <property type="molecule type" value="Genomic_DNA"/>
</dbReference>
<feature type="region of interest" description="Disordered" evidence="1">
    <location>
        <begin position="328"/>
        <end position="367"/>
    </location>
</feature>
<sequence>MAVEPPFIYDRPSSYAFNGPTGRGFNPRAATQASWSPKQPKPKQDSPLINFNRHPDSYVQSPYGNTSHVPMNPKTKKRVKFAWNSQRVLRVLALLGALGTVFCIITIRKTSTAVGWIIRAGPGVALVHTLYATYFLCRGINSRPPASCTGYQMFAAVVDTGLLPFFVISCYMAATDYTSEQYGWSTLFNDDLLDHKIIQAFMILCVVEGGLCAVSLIIDVYLAVTYRKITHLPPDANPLAEQDNLTGAGRKHKRNKSELVYEKHLSASTAAIERFSQMSQVGPGGRRVPFKHTRTDSADSDSFSIQKDFLNEVRDPYSAHASMPLARDNQALSRPSSAVTPAANARPAGAGLEYKPTRSSGLARTMSPDRPNSWLSYSDYEGMPVDMSDYAQHELENQVRPMSPVSVMSDYENRPVRKMPSQLETYPPITALAQQQPAIHFDQENGMPSPEQLSLALPPAYTPPKKRSREPLGMNPPTPVNQRLNDEGLVPRPLSMADSSTPPRQALHEAESNSVLYHTPASSRPAPPSRPASFVGSGTKSRFYGNLRSSVGGSPTRNAHDEFDFDVQRSVTTKSSESGNFEVYASASDSSNDNDYDPYNSRTGPQHGPPVVIGELSPGRQWNIGNHRQVSNSTGHDLHNGYAGLDPEFANAIPRRREVSGKVAEEGRNYQFSTSTAELQTKPGAAGWARFKGM</sequence>
<dbReference type="Proteomes" id="UP001345013">
    <property type="component" value="Unassembled WGS sequence"/>
</dbReference>
<name>A0ABR0K2I6_9EURO</name>
<comment type="caution">
    <text evidence="3">The sequence shown here is derived from an EMBL/GenBank/DDBJ whole genome shotgun (WGS) entry which is preliminary data.</text>
</comment>
<keyword evidence="2" id="KW-1133">Transmembrane helix</keyword>
<feature type="compositionally biased region" description="Low complexity" evidence="1">
    <location>
        <begin position="584"/>
        <end position="594"/>
    </location>
</feature>
<feature type="transmembrane region" description="Helical" evidence="2">
    <location>
        <begin position="197"/>
        <end position="224"/>
    </location>
</feature>
<reference evidence="3 4" key="1">
    <citation type="submission" date="2023-08" db="EMBL/GenBank/DDBJ databases">
        <title>Black Yeasts Isolated from many extreme environments.</title>
        <authorList>
            <person name="Coleine C."/>
            <person name="Stajich J.E."/>
            <person name="Selbmann L."/>
        </authorList>
    </citation>
    <scope>NUCLEOTIDE SEQUENCE [LARGE SCALE GENOMIC DNA]</scope>
    <source>
        <strain evidence="3 4">CCFEE 5885</strain>
    </source>
</reference>
<evidence type="ECO:0000313" key="4">
    <source>
        <dbReference type="Proteomes" id="UP001345013"/>
    </source>
</evidence>
<feature type="compositionally biased region" description="Polar residues" evidence="1">
    <location>
        <begin position="570"/>
        <end position="579"/>
    </location>
</feature>
<feature type="compositionally biased region" description="Polar residues" evidence="1">
    <location>
        <begin position="330"/>
        <end position="339"/>
    </location>
</feature>
<keyword evidence="2" id="KW-0812">Transmembrane</keyword>
<organism evidence="3 4">
    <name type="scientific">Lithohypha guttulata</name>
    <dbReference type="NCBI Taxonomy" id="1690604"/>
    <lineage>
        <taxon>Eukaryota</taxon>
        <taxon>Fungi</taxon>
        <taxon>Dikarya</taxon>
        <taxon>Ascomycota</taxon>
        <taxon>Pezizomycotina</taxon>
        <taxon>Eurotiomycetes</taxon>
        <taxon>Chaetothyriomycetidae</taxon>
        <taxon>Chaetothyriales</taxon>
        <taxon>Trichomeriaceae</taxon>
        <taxon>Lithohypha</taxon>
    </lineage>
</organism>
<keyword evidence="2" id="KW-0472">Membrane</keyword>
<feature type="region of interest" description="Disordered" evidence="1">
    <location>
        <begin position="518"/>
        <end position="537"/>
    </location>
</feature>
<feature type="transmembrane region" description="Helical" evidence="2">
    <location>
        <begin position="88"/>
        <end position="107"/>
    </location>
</feature>
<feature type="transmembrane region" description="Helical" evidence="2">
    <location>
        <begin position="149"/>
        <end position="174"/>
    </location>
</feature>
<accession>A0ABR0K2I6</accession>
<feature type="region of interest" description="Disordered" evidence="1">
    <location>
        <begin position="442"/>
        <end position="510"/>
    </location>
</feature>
<proteinExistence type="predicted"/>
<feature type="region of interest" description="Disordered" evidence="1">
    <location>
        <begin position="1"/>
        <end position="49"/>
    </location>
</feature>